<comment type="caution">
    <text evidence="2">The sequence shown here is derived from an EMBL/GenBank/DDBJ whole genome shotgun (WGS) entry which is preliminary data.</text>
</comment>
<dbReference type="VEuPathDB" id="TriTrypDB:LtaPh_3322300"/>
<evidence type="ECO:0000313" key="2">
    <source>
        <dbReference type="EMBL" id="GET91957.1"/>
    </source>
</evidence>
<protein>
    <submittedName>
        <fullName evidence="2">Unspecified product</fullName>
    </submittedName>
</protein>
<proteinExistence type="predicted"/>
<feature type="region of interest" description="Disordered" evidence="1">
    <location>
        <begin position="1"/>
        <end position="34"/>
    </location>
</feature>
<reference evidence="2" key="1">
    <citation type="submission" date="2019-11" db="EMBL/GenBank/DDBJ databases">
        <title>Leishmania tarentolae CDS.</title>
        <authorList>
            <person name="Goto Y."/>
            <person name="Yamagishi J."/>
        </authorList>
    </citation>
    <scope>NUCLEOTIDE SEQUENCE [LARGE SCALE GENOMIC DNA]</scope>
    <source>
        <strain evidence="2">Parrot Tar II</strain>
    </source>
</reference>
<dbReference type="OrthoDB" id="272761at2759"/>
<keyword evidence="3" id="KW-1185">Reference proteome</keyword>
<evidence type="ECO:0000313" key="3">
    <source>
        <dbReference type="Proteomes" id="UP000419144"/>
    </source>
</evidence>
<accession>A0A640KWM9</accession>
<organism evidence="2 3">
    <name type="scientific">Leishmania tarentolae</name>
    <name type="common">Sauroleishmania tarentolae</name>
    <dbReference type="NCBI Taxonomy" id="5689"/>
    <lineage>
        <taxon>Eukaryota</taxon>
        <taxon>Discoba</taxon>
        <taxon>Euglenozoa</taxon>
        <taxon>Kinetoplastea</taxon>
        <taxon>Metakinetoplastina</taxon>
        <taxon>Trypanosomatida</taxon>
        <taxon>Trypanosomatidae</taxon>
        <taxon>Leishmaniinae</taxon>
        <taxon>Leishmania</taxon>
        <taxon>lizard Leishmania</taxon>
    </lineage>
</organism>
<dbReference type="Proteomes" id="UP000419144">
    <property type="component" value="Unassembled WGS sequence"/>
</dbReference>
<name>A0A640KWM9_LEITA</name>
<gene>
    <name evidence="2" type="ORF">LtaPh_3322300</name>
</gene>
<evidence type="ECO:0000256" key="1">
    <source>
        <dbReference type="SAM" id="MobiDB-lite"/>
    </source>
</evidence>
<feature type="region of interest" description="Disordered" evidence="1">
    <location>
        <begin position="106"/>
        <end position="134"/>
    </location>
</feature>
<sequence>MSTRDQSEVAAAAASTPIPPPSSPSPLPAPSSVGTLPACCPEAFKELYRRGEVPRFGCYDPVYLRQALDTTSTFDSAMHDPEHASFFPPFSLLVRTDADHSAASSSSLLASRTADAPAVDEDADQDVATPTKNRGQHVLGWEHITSAEDMWNGPPLTTKVPPASDYERILLDRAA</sequence>
<dbReference type="EMBL" id="BLBS01000052">
    <property type="protein sequence ID" value="GET91957.1"/>
    <property type="molecule type" value="Genomic_DNA"/>
</dbReference>
<feature type="compositionally biased region" description="Low complexity" evidence="1">
    <location>
        <begin position="106"/>
        <end position="116"/>
    </location>
</feature>
<dbReference type="AlphaFoldDB" id="A0A640KWM9"/>
<feature type="compositionally biased region" description="Pro residues" evidence="1">
    <location>
        <begin position="17"/>
        <end position="29"/>
    </location>
</feature>